<keyword evidence="1" id="KW-0732">Signal</keyword>
<dbReference type="Gene3D" id="2.40.128.520">
    <property type="match status" value="1"/>
</dbReference>
<proteinExistence type="predicted"/>
<name>A0AAD1D6A7_SPHMI</name>
<evidence type="ECO:0000313" key="3">
    <source>
        <dbReference type="EMBL" id="BBE34701.1"/>
    </source>
</evidence>
<evidence type="ECO:0000259" key="2">
    <source>
        <dbReference type="Pfam" id="PF09917"/>
    </source>
</evidence>
<gene>
    <name evidence="4" type="ORF">DFR51_1287</name>
    <name evidence="3" type="ORF">SmB9_23590</name>
</gene>
<feature type="domain" description="DUF2147" evidence="2">
    <location>
        <begin position="29"/>
        <end position="133"/>
    </location>
</feature>
<dbReference type="Pfam" id="PF09917">
    <property type="entry name" value="DUF2147"/>
    <property type="match status" value="1"/>
</dbReference>
<reference evidence="3 5" key="1">
    <citation type="submission" date="2018-06" db="EMBL/GenBank/DDBJ databases">
        <title>Complete Genome Sequence of the Microcystin-Degrading Bacterium Sphingosinicella microcystinivorans Strain B-9.</title>
        <authorList>
            <person name="Jin H."/>
            <person name="Nishizawa T."/>
            <person name="Guo Y."/>
            <person name="Nishizawa A."/>
            <person name="Park H."/>
            <person name="Kato H."/>
            <person name="Tsuji K."/>
            <person name="Harada K."/>
        </authorList>
    </citation>
    <scope>NUCLEOTIDE SEQUENCE [LARGE SCALE GENOMIC DNA]</scope>
    <source>
        <strain evidence="3 5">B9</strain>
    </source>
</reference>
<protein>
    <submittedName>
        <fullName evidence="4">Uncharacterized protein (DUF2147 family)</fullName>
    </submittedName>
</protein>
<reference evidence="4 6" key="2">
    <citation type="submission" date="2018-10" db="EMBL/GenBank/DDBJ databases">
        <title>Genomic Encyclopedia of Type Strains, Phase IV (KMG-IV): sequencing the most valuable type-strain genomes for metagenomic binning, comparative biology and taxonomic classification.</title>
        <authorList>
            <person name="Goeker M."/>
        </authorList>
    </citation>
    <scope>NUCLEOTIDE SEQUENCE [LARGE SCALE GENOMIC DNA]</scope>
    <source>
        <strain evidence="4 6">DSM 19791</strain>
    </source>
</reference>
<dbReference type="Proteomes" id="UP000275727">
    <property type="component" value="Chromosome"/>
</dbReference>
<dbReference type="Proteomes" id="UP000276029">
    <property type="component" value="Unassembled WGS sequence"/>
</dbReference>
<evidence type="ECO:0000313" key="4">
    <source>
        <dbReference type="EMBL" id="RKS91720.1"/>
    </source>
</evidence>
<dbReference type="InterPro" id="IPR019223">
    <property type="entry name" value="DUF2147"/>
</dbReference>
<organism evidence="3 5">
    <name type="scientific">Sphingosinicella microcystinivorans</name>
    <dbReference type="NCBI Taxonomy" id="335406"/>
    <lineage>
        <taxon>Bacteria</taxon>
        <taxon>Pseudomonadati</taxon>
        <taxon>Pseudomonadota</taxon>
        <taxon>Alphaproteobacteria</taxon>
        <taxon>Sphingomonadales</taxon>
        <taxon>Sphingosinicellaceae</taxon>
        <taxon>Sphingosinicella</taxon>
    </lineage>
</organism>
<evidence type="ECO:0000313" key="6">
    <source>
        <dbReference type="Proteomes" id="UP000276029"/>
    </source>
</evidence>
<dbReference type="KEGG" id="smic:SmB9_23590"/>
<evidence type="ECO:0000256" key="1">
    <source>
        <dbReference type="SAM" id="SignalP"/>
    </source>
</evidence>
<evidence type="ECO:0000313" key="5">
    <source>
        <dbReference type="Proteomes" id="UP000275727"/>
    </source>
</evidence>
<dbReference type="RefSeq" id="WP_338068290.1">
    <property type="nucleotide sequence ID" value="NZ_AP018711.1"/>
</dbReference>
<accession>A0AAD1D6A7</accession>
<dbReference type="EMBL" id="AP018711">
    <property type="protein sequence ID" value="BBE34701.1"/>
    <property type="molecule type" value="Genomic_DNA"/>
</dbReference>
<dbReference type="EMBL" id="RBWX01000007">
    <property type="protein sequence ID" value="RKS91720.1"/>
    <property type="molecule type" value="Genomic_DNA"/>
</dbReference>
<feature type="signal peptide" evidence="1">
    <location>
        <begin position="1"/>
        <end position="18"/>
    </location>
</feature>
<sequence>MMRSVLVSMMLLAAPAAAQNATLSERTYGTWQNPKNSVHVEARECDGKMCGVVVWASDKAKADARRGGTDQLIGRQLFQDFEEQQEGRWKGKVFVPDINRTFHGTVTIIDADTLEGKGCLLGGIGCKSQVWTRVK</sequence>
<feature type="chain" id="PRO_5042150307" evidence="1">
    <location>
        <begin position="19"/>
        <end position="135"/>
    </location>
</feature>
<dbReference type="PANTHER" id="PTHR36919">
    <property type="entry name" value="BLR1215 PROTEIN"/>
    <property type="match status" value="1"/>
</dbReference>
<dbReference type="AlphaFoldDB" id="A0AAD1D6A7"/>
<keyword evidence="6" id="KW-1185">Reference proteome</keyword>
<dbReference type="PANTHER" id="PTHR36919:SF2">
    <property type="entry name" value="BLL6627 PROTEIN"/>
    <property type="match status" value="1"/>
</dbReference>